<dbReference type="GO" id="GO:0006270">
    <property type="term" value="P:DNA replication initiation"/>
    <property type="evidence" value="ECO:0007669"/>
    <property type="project" value="InterPro"/>
</dbReference>
<evidence type="ECO:0000256" key="2">
    <source>
        <dbReference type="SAM" id="Coils"/>
    </source>
</evidence>
<dbReference type="AlphaFoldDB" id="A0AAE3XU03"/>
<dbReference type="InterPro" id="IPR036388">
    <property type="entry name" value="WH-like_DNA-bd_sf"/>
</dbReference>
<feature type="domain" description="Initiator Rep protein WH1" evidence="3">
    <location>
        <begin position="4"/>
        <end position="149"/>
    </location>
</feature>
<evidence type="ECO:0000313" key="5">
    <source>
        <dbReference type="Proteomes" id="UP001185092"/>
    </source>
</evidence>
<evidence type="ECO:0000313" key="4">
    <source>
        <dbReference type="EMBL" id="MDR6241934.1"/>
    </source>
</evidence>
<feature type="coiled-coil region" evidence="2">
    <location>
        <begin position="279"/>
        <end position="318"/>
    </location>
</feature>
<gene>
    <name evidence="4" type="ORF">HNQ88_005021</name>
</gene>
<organism evidence="4 5">
    <name type="scientific">Aureibacter tunicatorum</name>
    <dbReference type="NCBI Taxonomy" id="866807"/>
    <lineage>
        <taxon>Bacteria</taxon>
        <taxon>Pseudomonadati</taxon>
        <taxon>Bacteroidota</taxon>
        <taxon>Cytophagia</taxon>
        <taxon>Cytophagales</taxon>
        <taxon>Persicobacteraceae</taxon>
        <taxon>Aureibacter</taxon>
    </lineage>
</organism>
<comment type="caution">
    <text evidence="4">The sequence shown here is derived from an EMBL/GenBank/DDBJ whole genome shotgun (WGS) entry which is preliminary data.</text>
</comment>
<dbReference type="InterPro" id="IPR000525">
    <property type="entry name" value="Initiator_Rep_WH1"/>
</dbReference>
<dbReference type="Pfam" id="PF21205">
    <property type="entry name" value="Rep3_C"/>
    <property type="match status" value="1"/>
</dbReference>
<dbReference type="RefSeq" id="WP_309943140.1">
    <property type="nucleotide sequence ID" value="NZ_AP025311.1"/>
</dbReference>
<protein>
    <submittedName>
        <fullName evidence="4">Plasmid replication initiation protein</fullName>
    </submittedName>
</protein>
<dbReference type="Pfam" id="PF01051">
    <property type="entry name" value="Rep3_N"/>
    <property type="match status" value="1"/>
</dbReference>
<dbReference type="Proteomes" id="UP001185092">
    <property type="component" value="Unassembled WGS sequence"/>
</dbReference>
<dbReference type="Gene3D" id="1.10.10.10">
    <property type="entry name" value="Winged helix-like DNA-binding domain superfamily/Winged helix DNA-binding domain"/>
    <property type="match status" value="2"/>
</dbReference>
<accession>A0AAE3XU03</accession>
<dbReference type="EMBL" id="JAVDQD010000014">
    <property type="protein sequence ID" value="MDR6241934.1"/>
    <property type="molecule type" value="Genomic_DNA"/>
</dbReference>
<dbReference type="InterPro" id="IPR036390">
    <property type="entry name" value="WH_DNA-bd_sf"/>
</dbReference>
<keyword evidence="5" id="KW-1185">Reference proteome</keyword>
<evidence type="ECO:0000256" key="1">
    <source>
        <dbReference type="ARBA" id="ARBA00038283"/>
    </source>
</evidence>
<comment type="similarity">
    <text evidence="1">Belongs to the initiator RepB protein family.</text>
</comment>
<dbReference type="SUPFAM" id="SSF46785">
    <property type="entry name" value="Winged helix' DNA-binding domain"/>
    <property type="match status" value="2"/>
</dbReference>
<evidence type="ECO:0000259" key="3">
    <source>
        <dbReference type="Pfam" id="PF01051"/>
    </source>
</evidence>
<reference evidence="4" key="1">
    <citation type="submission" date="2023-07" db="EMBL/GenBank/DDBJ databases">
        <title>Genomic Encyclopedia of Type Strains, Phase IV (KMG-IV): sequencing the most valuable type-strain genomes for metagenomic binning, comparative biology and taxonomic classification.</title>
        <authorList>
            <person name="Goeker M."/>
        </authorList>
    </citation>
    <scope>NUCLEOTIDE SEQUENCE</scope>
    <source>
        <strain evidence="4">DSM 26174</strain>
    </source>
</reference>
<name>A0AAE3XU03_9BACT</name>
<sequence>MDYKIVKSNKLVNAKEGFSLIQQRAILLAFSLIKPGDKQLREMSIDIHDILGLDHNAPIGGSQLRSVKEQIKPLTNTSISLKDELDEWESINFIAVAKKQRGQNKVTIKFSAEISPYLLDLKANYTQYLLSNVYKFKSKYSIRLYELCKQYEKIGKRELDLLFLKELLNIENIKTYNVYSQMKRTVITPAVHEINEFSDLDVSFIEQREGKKVVSIKFQISSKRKPISLDSISILNSQDLIGEEANTIDQHADALIASRTDIKNPEAYKAKLINSENFKKDFERQQEEKESKIRQQALKQKEKEEEKLAKEKSELYNKYYLEVRKKYIQEFPDSFKAKYVEWVNENGNAEEKKSLQELIEKRDKAPQRCWNMYGTFLIKHFGTEEDQKWLDIEIWWSENQPSTPQQQSIF</sequence>
<dbReference type="GO" id="GO:0003887">
    <property type="term" value="F:DNA-directed DNA polymerase activity"/>
    <property type="evidence" value="ECO:0007669"/>
    <property type="project" value="InterPro"/>
</dbReference>
<proteinExistence type="inferred from homology"/>
<keyword evidence="2" id="KW-0175">Coiled coil</keyword>